<dbReference type="RefSeq" id="XP_020047900.1">
    <property type="nucleotide sequence ID" value="XM_020193127.1"/>
</dbReference>
<dbReference type="PANTHER" id="PTHR14464">
    <property type="entry name" value="EXONUCLEASE V"/>
    <property type="match status" value="1"/>
</dbReference>
<dbReference type="OrthoDB" id="354769at2759"/>
<dbReference type="InParanoid" id="A0A1D2VJ72"/>
<dbReference type="AlphaFoldDB" id="A0A1D2VJ72"/>
<evidence type="ECO:0000256" key="8">
    <source>
        <dbReference type="ARBA" id="ARBA00022839"/>
    </source>
</evidence>
<dbReference type="GeneID" id="30966763"/>
<organism evidence="13 14">
    <name type="scientific">Ascoidea rubescens DSM 1968</name>
    <dbReference type="NCBI Taxonomy" id="1344418"/>
    <lineage>
        <taxon>Eukaryota</taxon>
        <taxon>Fungi</taxon>
        <taxon>Dikarya</taxon>
        <taxon>Ascomycota</taxon>
        <taxon>Saccharomycotina</taxon>
        <taxon>Saccharomycetes</taxon>
        <taxon>Ascoideaceae</taxon>
        <taxon>Ascoidea</taxon>
    </lineage>
</organism>
<evidence type="ECO:0000313" key="13">
    <source>
        <dbReference type="EMBL" id="ODV61593.1"/>
    </source>
</evidence>
<keyword evidence="6" id="KW-0004">4Fe-4S</keyword>
<evidence type="ECO:0000256" key="6">
    <source>
        <dbReference type="ARBA" id="ARBA00022485"/>
    </source>
</evidence>
<comment type="similarity">
    <text evidence="3">Belongs to the EXO5 family.</text>
</comment>
<keyword evidence="6" id="KW-0479">Metal-binding</keyword>
<keyword evidence="11" id="KW-0411">Iron-sulfur</keyword>
<gene>
    <name evidence="13" type="ORF">ASCRUDRAFT_75585</name>
</gene>
<dbReference type="PANTHER" id="PTHR14464:SF4">
    <property type="entry name" value="EXONUCLEASE V"/>
    <property type="match status" value="1"/>
</dbReference>
<proteinExistence type="inferred from homology"/>
<dbReference type="FunCoup" id="A0A1D2VJ72">
    <property type="interactions" value="16"/>
</dbReference>
<evidence type="ECO:0000313" key="14">
    <source>
        <dbReference type="Proteomes" id="UP000095038"/>
    </source>
</evidence>
<protein>
    <recommendedName>
        <fullName evidence="5">Exonuclease V, mitochondrial</fullName>
    </recommendedName>
    <alternativeName>
        <fullName evidence="12">Defects in morphology protein 1</fullName>
    </alternativeName>
</protein>
<dbReference type="GO" id="GO:0045145">
    <property type="term" value="F:single-stranded DNA 5'-3' DNA exonuclease activity"/>
    <property type="evidence" value="ECO:0007669"/>
    <property type="project" value="InterPro"/>
</dbReference>
<dbReference type="InterPro" id="IPR019190">
    <property type="entry name" value="EXOV"/>
</dbReference>
<keyword evidence="7" id="KW-0540">Nuclease</keyword>
<dbReference type="EMBL" id="KV454479">
    <property type="protein sequence ID" value="ODV61593.1"/>
    <property type="molecule type" value="Genomic_DNA"/>
</dbReference>
<dbReference type="GO" id="GO:0051539">
    <property type="term" value="F:4 iron, 4 sulfur cluster binding"/>
    <property type="evidence" value="ECO:0007669"/>
    <property type="project" value="UniProtKB-KW"/>
</dbReference>
<dbReference type="GO" id="GO:0036297">
    <property type="term" value="P:interstrand cross-link repair"/>
    <property type="evidence" value="ECO:0007669"/>
    <property type="project" value="TreeGrafter"/>
</dbReference>
<evidence type="ECO:0000256" key="10">
    <source>
        <dbReference type="ARBA" id="ARBA00023004"/>
    </source>
</evidence>
<dbReference type="GO" id="GO:0005634">
    <property type="term" value="C:nucleus"/>
    <property type="evidence" value="ECO:0007669"/>
    <property type="project" value="TreeGrafter"/>
</dbReference>
<comment type="cofactor">
    <cofactor evidence="2">
        <name>[4Fe-4S] cluster</name>
        <dbReference type="ChEBI" id="CHEBI:49883"/>
    </cofactor>
</comment>
<evidence type="ECO:0000256" key="3">
    <source>
        <dbReference type="ARBA" id="ARBA00009797"/>
    </source>
</evidence>
<keyword evidence="14" id="KW-1185">Reference proteome</keyword>
<name>A0A1D2VJ72_9ASCO</name>
<evidence type="ECO:0000256" key="1">
    <source>
        <dbReference type="ARBA" id="ARBA00001946"/>
    </source>
</evidence>
<keyword evidence="8" id="KW-0269">Exonuclease</keyword>
<dbReference type="Pfam" id="PF09810">
    <property type="entry name" value="Exo5"/>
    <property type="match status" value="1"/>
</dbReference>
<reference evidence="14" key="1">
    <citation type="submission" date="2016-05" db="EMBL/GenBank/DDBJ databases">
        <title>Comparative genomics of biotechnologically important yeasts.</title>
        <authorList>
            <consortium name="DOE Joint Genome Institute"/>
            <person name="Riley R."/>
            <person name="Haridas S."/>
            <person name="Wolfe K.H."/>
            <person name="Lopes M.R."/>
            <person name="Hittinger C.T."/>
            <person name="Goker M."/>
            <person name="Salamov A."/>
            <person name="Wisecaver J."/>
            <person name="Long T.M."/>
            <person name="Aerts A.L."/>
            <person name="Barry K."/>
            <person name="Choi C."/>
            <person name="Clum A."/>
            <person name="Coughlan A.Y."/>
            <person name="Deshpande S."/>
            <person name="Douglass A.P."/>
            <person name="Hanson S.J."/>
            <person name="Klenk H.-P."/>
            <person name="Labutti K."/>
            <person name="Lapidus A."/>
            <person name="Lindquist E."/>
            <person name="Lipzen A."/>
            <person name="Meier-Kolthoff J.P."/>
            <person name="Ohm R.A."/>
            <person name="Otillar R.P."/>
            <person name="Pangilinan J."/>
            <person name="Peng Y."/>
            <person name="Rokas A."/>
            <person name="Rosa C.A."/>
            <person name="Scheuner C."/>
            <person name="Sibirny A.A."/>
            <person name="Slot J.C."/>
            <person name="Stielow J.B."/>
            <person name="Sun H."/>
            <person name="Kurtzman C.P."/>
            <person name="Blackwell M."/>
            <person name="Grigoriev I.V."/>
            <person name="Jeffries T.W."/>
        </authorList>
    </citation>
    <scope>NUCLEOTIDE SEQUENCE [LARGE SCALE GENOMIC DNA]</scope>
    <source>
        <strain evidence="14">DSM 1968</strain>
    </source>
</reference>
<keyword evidence="10" id="KW-0408">Iron</keyword>
<evidence type="ECO:0000256" key="7">
    <source>
        <dbReference type="ARBA" id="ARBA00022722"/>
    </source>
</evidence>
<evidence type="ECO:0000256" key="4">
    <source>
        <dbReference type="ARBA" id="ARBA00011245"/>
    </source>
</evidence>
<evidence type="ECO:0000256" key="12">
    <source>
        <dbReference type="ARBA" id="ARBA00030412"/>
    </source>
</evidence>
<evidence type="ECO:0000256" key="5">
    <source>
        <dbReference type="ARBA" id="ARBA00013561"/>
    </source>
</evidence>
<keyword evidence="8" id="KW-0378">Hydrolase</keyword>
<comment type="cofactor">
    <cofactor evidence="1">
        <name>Mg(2+)</name>
        <dbReference type="ChEBI" id="CHEBI:18420"/>
    </cofactor>
</comment>
<evidence type="ECO:0000256" key="11">
    <source>
        <dbReference type="ARBA" id="ARBA00023014"/>
    </source>
</evidence>
<comment type="subunit">
    <text evidence="4">Monomer.</text>
</comment>
<sequence>MICSLKNFQNFKNNFLSAFLNSNKRNISQKVLRLKIPNKTNWLTFQNLNETKNIGLVDKSNCLTNLDQLNHLNILEHPDHLHTLGDSNNFNTVDKLHDLQDDLQSNLDELNNSVNLDKSIDFDNSTNLSDSMETEIETSGTLDTNDTLSPTPIDVLNAPPPNILFETFDNNSKFPEVDNSIFSKIESRQHFSLLDKNVKIKKKDNSDLERRENLEEAKSLIEKYLCSIEKNITQDFTNDNASDLQVDNFYQILQIDKTGYLPLKIFPSNLLNPYDFYNNEKPFSSRIDEFDDQEKINQLSQQKKTIYNYKDLNSFQKNYDSYLFNFSMKNKFVPRLSVTKILTNTFCEFKYIYEIYNKNAPEKSKAMFQGQKIHSILENSIYPDKAELLNNFVERYTIGSQLPLRKNVDIMGYQLFSNTIKFKDLFFIGESRENQIHGFINTNTLKIVGSHKPESRNDSENENNDLLISGIIDHLILTKTNHKEIAKRMDFETNTKYLQGFNESLDLNKYSNDLNDFIEKFSEDSVQDAFLKENFRIIVSDVKTRGIKRKPDHQNVIDGSKLQIQIYRSFLEILSDDVENSYWSIIKSLQKRNLDVDEPLSKEYMFIYLKEFPEYFSDMVRLSKGKKIGFEDFGGNITLNQKKPEIKIETDTKETLRQENSSSTIFPIFKGEDEKMNDLLIDWKSPLTLRYLAYRLSQVLGIFKKFLSDELKIEYYSNKEFGQSFLHVNFNKLPKDELDKVIESNMELILGKRNPDLNWIGKDMRKVEKYCKYCNFREKCGWRNYMKL</sequence>
<dbReference type="GO" id="GO:0005739">
    <property type="term" value="C:mitochondrion"/>
    <property type="evidence" value="ECO:0007669"/>
    <property type="project" value="TreeGrafter"/>
</dbReference>
<evidence type="ECO:0000256" key="2">
    <source>
        <dbReference type="ARBA" id="ARBA00001966"/>
    </source>
</evidence>
<accession>A0A1D2VJ72</accession>
<evidence type="ECO:0000256" key="9">
    <source>
        <dbReference type="ARBA" id="ARBA00022842"/>
    </source>
</evidence>
<keyword evidence="9" id="KW-0460">Magnesium</keyword>
<dbReference type="Proteomes" id="UP000095038">
    <property type="component" value="Unassembled WGS sequence"/>
</dbReference>